<keyword evidence="2" id="KW-0378">Hydrolase</keyword>
<comment type="caution">
    <text evidence="2">The sequence shown here is derived from an EMBL/GenBank/DDBJ whole genome shotgun (WGS) entry which is preliminary data.</text>
</comment>
<accession>A0A4S3MR43</accession>
<dbReference type="PANTHER" id="PTHR39323:SF1">
    <property type="entry name" value="BLR1149 PROTEIN"/>
    <property type="match status" value="1"/>
</dbReference>
<dbReference type="RefSeq" id="WP_136393387.1">
    <property type="nucleotide sequence ID" value="NZ_SSND01000001.1"/>
</dbReference>
<dbReference type="GO" id="GO:0016787">
    <property type="term" value="F:hydrolase activity"/>
    <property type="evidence" value="ECO:0007669"/>
    <property type="project" value="UniProtKB-KW"/>
</dbReference>
<evidence type="ECO:0000259" key="1">
    <source>
        <dbReference type="Pfam" id="PF00149"/>
    </source>
</evidence>
<dbReference type="NCBIfam" id="TIGR04123">
    <property type="entry name" value="P_estr_lig_assc"/>
    <property type="match status" value="1"/>
</dbReference>
<dbReference type="InterPro" id="IPR024173">
    <property type="entry name" value="Pesterase_MJ0037-like"/>
</dbReference>
<dbReference type="Proteomes" id="UP000309450">
    <property type="component" value="Unassembled WGS sequence"/>
</dbReference>
<evidence type="ECO:0000313" key="3">
    <source>
        <dbReference type="Proteomes" id="UP000309450"/>
    </source>
</evidence>
<dbReference type="GO" id="GO:0016874">
    <property type="term" value="F:ligase activity"/>
    <property type="evidence" value="ECO:0007669"/>
    <property type="project" value="UniProtKB-KW"/>
</dbReference>
<dbReference type="Pfam" id="PF00149">
    <property type="entry name" value="Metallophos"/>
    <property type="match status" value="1"/>
</dbReference>
<proteinExistence type="predicted"/>
<protein>
    <submittedName>
        <fullName evidence="2">Ligase-associated DNA damage response endonuclease PdeM</fullName>
        <ecNumber evidence="2">3.1.-.-</ecNumber>
    </submittedName>
</protein>
<dbReference type="SUPFAM" id="SSF56300">
    <property type="entry name" value="Metallo-dependent phosphatases"/>
    <property type="match status" value="1"/>
</dbReference>
<dbReference type="EC" id="3.1.-.-" evidence="2"/>
<keyword evidence="2" id="KW-0255">Endonuclease</keyword>
<feature type="domain" description="Calcineurin-like phosphoesterase" evidence="1">
    <location>
        <begin position="30"/>
        <end position="125"/>
    </location>
</feature>
<dbReference type="GO" id="GO:0004519">
    <property type="term" value="F:endonuclease activity"/>
    <property type="evidence" value="ECO:0007669"/>
    <property type="project" value="UniProtKB-KW"/>
</dbReference>
<dbReference type="PANTHER" id="PTHR39323">
    <property type="entry name" value="BLR1149 PROTEIN"/>
    <property type="match status" value="1"/>
</dbReference>
<dbReference type="InterPro" id="IPR029052">
    <property type="entry name" value="Metallo-depent_PP-like"/>
</dbReference>
<dbReference type="InterPro" id="IPR026336">
    <property type="entry name" value="PdeM-like"/>
</dbReference>
<organism evidence="2 3">
    <name type="scientific">Aliigemmobacter aestuarii</name>
    <dbReference type="NCBI Taxonomy" id="1445661"/>
    <lineage>
        <taxon>Bacteria</taxon>
        <taxon>Pseudomonadati</taxon>
        <taxon>Pseudomonadota</taxon>
        <taxon>Alphaproteobacteria</taxon>
        <taxon>Rhodobacterales</taxon>
        <taxon>Paracoccaceae</taxon>
        <taxon>Aliigemmobacter</taxon>
    </lineage>
</organism>
<dbReference type="InterPro" id="IPR004843">
    <property type="entry name" value="Calcineurin-like_PHP"/>
</dbReference>
<keyword evidence="2" id="KW-0436">Ligase</keyword>
<dbReference type="Gene3D" id="3.60.21.10">
    <property type="match status" value="1"/>
</dbReference>
<sequence>MTLGHSLTLSGAALIALPSGGLFWPDEGLLCVSDLHLGRSERMARRAGALLPPYDSAATLARLDADIEAVRPARVICLGDSFDDLAAAEAMDEADRLWLLRLMAGRDWLWIEGNHDPGPIDIGGAHLESLRVGPLSFRHIAEPDGGAEVSGHFHPKARIAGLSRPCFVTDGSRLVLPAYGSYTGGLDCTTPALRDLFGKGARVILTGPRPIVAPLDQISPRSSSLSR</sequence>
<dbReference type="OrthoDB" id="9795838at2"/>
<dbReference type="PIRSF" id="PIRSF000887">
    <property type="entry name" value="Pesterase_MJ0037"/>
    <property type="match status" value="1"/>
</dbReference>
<gene>
    <name evidence="2" type="primary">pdeM</name>
    <name evidence="2" type="ORF">E7811_04620</name>
</gene>
<reference evidence="2 3" key="1">
    <citation type="submission" date="2019-04" db="EMBL/GenBank/DDBJ databases">
        <title>Draft genome sequence of Gemmobacter aestuarii sp. nov.</title>
        <authorList>
            <person name="Hameed A."/>
            <person name="Lin S.-Y."/>
            <person name="Shahina M."/>
            <person name="Lai W.-A."/>
            <person name="Young C.-C."/>
        </authorList>
    </citation>
    <scope>NUCLEOTIDE SEQUENCE [LARGE SCALE GENOMIC DNA]</scope>
    <source>
        <strain evidence="2 3">CC-PW-75</strain>
    </source>
</reference>
<name>A0A4S3MR43_9RHOB</name>
<keyword evidence="2" id="KW-0540">Nuclease</keyword>
<keyword evidence="3" id="KW-1185">Reference proteome</keyword>
<evidence type="ECO:0000313" key="2">
    <source>
        <dbReference type="EMBL" id="THD85010.1"/>
    </source>
</evidence>
<dbReference type="EMBL" id="SSND01000001">
    <property type="protein sequence ID" value="THD85010.1"/>
    <property type="molecule type" value="Genomic_DNA"/>
</dbReference>
<dbReference type="AlphaFoldDB" id="A0A4S3MR43"/>